<accession>A0AAI9THD3</accession>
<keyword evidence="6" id="KW-0136">Cellulose degradation</keyword>
<dbReference type="AlphaFoldDB" id="A0AAI9THD3"/>
<keyword evidence="9" id="KW-0326">Glycosidase</keyword>
<dbReference type="InterPro" id="IPR036962">
    <property type="entry name" value="Glyco_hydro_3_N_sf"/>
</dbReference>
<evidence type="ECO:0000256" key="9">
    <source>
        <dbReference type="ARBA" id="ARBA00023295"/>
    </source>
</evidence>
<evidence type="ECO:0000256" key="2">
    <source>
        <dbReference type="ARBA" id="ARBA00004987"/>
    </source>
</evidence>
<evidence type="ECO:0000313" key="12">
    <source>
        <dbReference type="Proteomes" id="UP001227192"/>
    </source>
</evidence>
<comment type="caution">
    <text evidence="11">The sequence shown here is derived from an EMBL/GenBank/DDBJ whole genome shotgun (WGS) entry which is preliminary data.</text>
</comment>
<comment type="similarity">
    <text evidence="3">Belongs to the glycosyl hydrolase 3 family.</text>
</comment>
<evidence type="ECO:0000256" key="6">
    <source>
        <dbReference type="ARBA" id="ARBA00023001"/>
    </source>
</evidence>
<dbReference type="InterPro" id="IPR017853">
    <property type="entry name" value="GH"/>
</dbReference>
<dbReference type="GO" id="GO:0030245">
    <property type="term" value="P:cellulose catabolic process"/>
    <property type="evidence" value="ECO:0007669"/>
    <property type="project" value="UniProtKB-KW"/>
</dbReference>
<keyword evidence="10" id="KW-0624">Polysaccharide degradation</keyword>
<proteinExistence type="inferred from homology"/>
<dbReference type="GO" id="GO:0008422">
    <property type="term" value="F:beta-glucosidase activity"/>
    <property type="evidence" value="ECO:0007669"/>
    <property type="project" value="UniProtKB-EC"/>
</dbReference>
<dbReference type="SUPFAM" id="SSF51445">
    <property type="entry name" value="(Trans)glycosidases"/>
    <property type="match status" value="1"/>
</dbReference>
<evidence type="ECO:0000256" key="8">
    <source>
        <dbReference type="ARBA" id="ARBA00023277"/>
    </source>
</evidence>
<evidence type="ECO:0000256" key="3">
    <source>
        <dbReference type="ARBA" id="ARBA00005336"/>
    </source>
</evidence>
<keyword evidence="12" id="KW-1185">Reference proteome</keyword>
<evidence type="ECO:0000256" key="5">
    <source>
        <dbReference type="ARBA" id="ARBA00022801"/>
    </source>
</evidence>
<keyword evidence="5" id="KW-0378">Hydrolase</keyword>
<name>A0AAI9THD3_PENTH</name>
<organism evidence="11 12">
    <name type="scientific">Penicillium thymicola</name>
    <dbReference type="NCBI Taxonomy" id="293382"/>
    <lineage>
        <taxon>Eukaryota</taxon>
        <taxon>Fungi</taxon>
        <taxon>Dikarya</taxon>
        <taxon>Ascomycota</taxon>
        <taxon>Pezizomycotina</taxon>
        <taxon>Eurotiomycetes</taxon>
        <taxon>Eurotiomycetidae</taxon>
        <taxon>Eurotiales</taxon>
        <taxon>Aspergillaceae</taxon>
        <taxon>Penicillium</taxon>
    </lineage>
</organism>
<dbReference type="PANTHER" id="PTHR42715">
    <property type="entry name" value="BETA-GLUCOSIDASE"/>
    <property type="match status" value="1"/>
</dbReference>
<reference evidence="11" key="1">
    <citation type="submission" date="2015-06" db="EMBL/GenBank/DDBJ databases">
        <authorList>
            <person name="Nguyen H."/>
        </authorList>
    </citation>
    <scope>NUCLEOTIDE SEQUENCE</scope>
    <source>
        <strain evidence="11">DAOM 180753</strain>
    </source>
</reference>
<dbReference type="PANTHER" id="PTHR42715:SF10">
    <property type="entry name" value="BETA-GLUCOSIDASE"/>
    <property type="match status" value="1"/>
</dbReference>
<sequence length="104" mass="11219">MASEPVSPVVEKLLQVLTIEEKVSLVAGQNMWQTAEIERLGIQPLQTTDGPAGARGTKWNYGSLTTFIPSAISLAATFDPSIVEKVGNVLGEETRRKGCHVLLQ</sequence>
<comment type="pathway">
    <text evidence="2">Glycan metabolism; cellulose degradation.</text>
</comment>
<dbReference type="EMBL" id="LACB01000207">
    <property type="protein sequence ID" value="KAJ9486469.1"/>
    <property type="molecule type" value="Genomic_DNA"/>
</dbReference>
<dbReference type="InterPro" id="IPR001764">
    <property type="entry name" value="Glyco_hydro_3_N"/>
</dbReference>
<evidence type="ECO:0000256" key="10">
    <source>
        <dbReference type="ARBA" id="ARBA00023326"/>
    </source>
</evidence>
<dbReference type="Gene3D" id="3.20.20.300">
    <property type="entry name" value="Glycoside hydrolase, family 3, N-terminal domain"/>
    <property type="match status" value="1"/>
</dbReference>
<protein>
    <recommendedName>
        <fullName evidence="4">beta-glucosidase</fullName>
        <ecNumber evidence="4">3.2.1.21</ecNumber>
    </recommendedName>
</protein>
<evidence type="ECO:0000256" key="4">
    <source>
        <dbReference type="ARBA" id="ARBA00012744"/>
    </source>
</evidence>
<keyword evidence="8" id="KW-0119">Carbohydrate metabolism</keyword>
<evidence type="ECO:0000256" key="1">
    <source>
        <dbReference type="ARBA" id="ARBA00000448"/>
    </source>
</evidence>
<dbReference type="PRINTS" id="PR00133">
    <property type="entry name" value="GLHYDRLASE3"/>
</dbReference>
<dbReference type="EC" id="3.2.1.21" evidence="4"/>
<dbReference type="Proteomes" id="UP001227192">
    <property type="component" value="Unassembled WGS sequence"/>
</dbReference>
<keyword evidence="7" id="KW-0325">Glycoprotein</keyword>
<evidence type="ECO:0000313" key="11">
    <source>
        <dbReference type="EMBL" id="KAJ9486469.1"/>
    </source>
</evidence>
<comment type="catalytic activity">
    <reaction evidence="1">
        <text>Hydrolysis of terminal, non-reducing beta-D-glucosyl residues with release of beta-D-glucose.</text>
        <dbReference type="EC" id="3.2.1.21"/>
    </reaction>
</comment>
<reference evidence="11" key="2">
    <citation type="journal article" date="2016" name="Fungal Biol.">
        <title>Ochratoxin A production by Penicillium thymicola.</title>
        <authorList>
            <person name="Nguyen H.D.T."/>
            <person name="McMullin D.R."/>
            <person name="Ponomareva E."/>
            <person name="Riley R."/>
            <person name="Pomraning K.R."/>
            <person name="Baker S.E."/>
            <person name="Seifert K.A."/>
        </authorList>
    </citation>
    <scope>NUCLEOTIDE SEQUENCE</scope>
    <source>
        <strain evidence="11">DAOM 180753</strain>
    </source>
</reference>
<evidence type="ECO:0000256" key="7">
    <source>
        <dbReference type="ARBA" id="ARBA00023180"/>
    </source>
</evidence>
<dbReference type="InterPro" id="IPR050288">
    <property type="entry name" value="Cellulose_deg_GH3"/>
</dbReference>
<gene>
    <name evidence="11" type="ORF">VN97_g6869</name>
</gene>